<gene>
    <name evidence="1" type="ORF">QO016_002115</name>
</gene>
<dbReference type="Proteomes" id="UP001236369">
    <property type="component" value="Unassembled WGS sequence"/>
</dbReference>
<organism evidence="1 2">
    <name type="scientific">Methylobacterium persicinum</name>
    <dbReference type="NCBI Taxonomy" id="374426"/>
    <lineage>
        <taxon>Bacteria</taxon>
        <taxon>Pseudomonadati</taxon>
        <taxon>Pseudomonadota</taxon>
        <taxon>Alphaproteobacteria</taxon>
        <taxon>Hyphomicrobiales</taxon>
        <taxon>Methylobacteriaceae</taxon>
        <taxon>Methylobacterium</taxon>
    </lineage>
</organism>
<evidence type="ECO:0000313" key="2">
    <source>
        <dbReference type="Proteomes" id="UP001236369"/>
    </source>
</evidence>
<dbReference type="RefSeq" id="WP_238253180.1">
    <property type="nucleotide sequence ID" value="NZ_BPQX01000071.1"/>
</dbReference>
<reference evidence="1 2" key="1">
    <citation type="submission" date="2023-07" db="EMBL/GenBank/DDBJ databases">
        <title>Genomic Encyclopedia of Type Strains, Phase IV (KMG-IV): sequencing the most valuable type-strain genomes for metagenomic binning, comparative biology and taxonomic classification.</title>
        <authorList>
            <person name="Goeker M."/>
        </authorList>
    </citation>
    <scope>NUCLEOTIDE SEQUENCE [LARGE SCALE GENOMIC DNA]</scope>
    <source>
        <strain evidence="1 2">DSM 19562</strain>
    </source>
</reference>
<sequence length="72" mass="8118">MSIGKRFGRKIPLPPTMKIKLDLLEMAHADALVVQLKELGISRDEFFSAISRSMTEGDLSRHQAKMLTSRFA</sequence>
<protein>
    <submittedName>
        <fullName evidence="1">Uncharacterized protein</fullName>
    </submittedName>
</protein>
<accession>A0ABU0HLA4</accession>
<comment type="caution">
    <text evidence="1">The sequence shown here is derived from an EMBL/GenBank/DDBJ whole genome shotgun (WGS) entry which is preliminary data.</text>
</comment>
<keyword evidence="2" id="KW-1185">Reference proteome</keyword>
<name>A0ABU0HLA4_9HYPH</name>
<dbReference type="EMBL" id="JAUSVV010000004">
    <property type="protein sequence ID" value="MDQ0442618.1"/>
    <property type="molecule type" value="Genomic_DNA"/>
</dbReference>
<proteinExistence type="predicted"/>
<evidence type="ECO:0000313" key="1">
    <source>
        <dbReference type="EMBL" id="MDQ0442618.1"/>
    </source>
</evidence>